<organism evidence="1 2">
    <name type="scientific">Micromonospora craniellae</name>
    <dbReference type="NCBI Taxonomy" id="2294034"/>
    <lineage>
        <taxon>Bacteria</taxon>
        <taxon>Bacillati</taxon>
        <taxon>Actinomycetota</taxon>
        <taxon>Actinomycetes</taxon>
        <taxon>Micromonosporales</taxon>
        <taxon>Micromonosporaceae</taxon>
        <taxon>Micromonospora</taxon>
    </lineage>
</organism>
<sequence length="74" mass="7801">MSEPRRLAVINSDAKRAPVLPDPPGLVTDLVGPRLRRFARTKYDHLLTELGTVDAAESAIAGCEVCAVTAGPSS</sequence>
<dbReference type="AlphaFoldDB" id="A0A372FYG2"/>
<accession>A0A372FYG2</accession>
<keyword evidence="2" id="KW-1185">Reference proteome</keyword>
<proteinExistence type="predicted"/>
<comment type="caution">
    <text evidence="1">The sequence shown here is derived from an EMBL/GenBank/DDBJ whole genome shotgun (WGS) entry which is preliminary data.</text>
</comment>
<reference evidence="1 2" key="1">
    <citation type="submission" date="2018-08" db="EMBL/GenBank/DDBJ databases">
        <title>Verrucosispora craniellae sp. nov., isolated from a marine sponge in the South China Sea.</title>
        <authorList>
            <person name="Li L."/>
            <person name="Lin H.W."/>
        </authorList>
    </citation>
    <scope>NUCLEOTIDE SEQUENCE [LARGE SCALE GENOMIC DNA]</scope>
    <source>
        <strain evidence="1 2">LHW63014</strain>
    </source>
</reference>
<name>A0A372FYG2_9ACTN</name>
<evidence type="ECO:0000313" key="1">
    <source>
        <dbReference type="EMBL" id="RFS45837.1"/>
    </source>
</evidence>
<dbReference type="RefSeq" id="WP_117228528.1">
    <property type="nucleotide sequence ID" value="NZ_CP061725.1"/>
</dbReference>
<dbReference type="Proteomes" id="UP000262621">
    <property type="component" value="Unassembled WGS sequence"/>
</dbReference>
<protein>
    <submittedName>
        <fullName evidence="1">Uncharacterized protein</fullName>
    </submittedName>
</protein>
<evidence type="ECO:0000313" key="2">
    <source>
        <dbReference type="Proteomes" id="UP000262621"/>
    </source>
</evidence>
<dbReference type="EMBL" id="QVFU01000013">
    <property type="protein sequence ID" value="RFS45837.1"/>
    <property type="molecule type" value="Genomic_DNA"/>
</dbReference>
<gene>
    <name evidence="1" type="ORF">D0Q02_14610</name>
</gene>
<dbReference type="OrthoDB" id="9791723at2"/>